<keyword evidence="4" id="KW-0863">Zinc-finger</keyword>
<keyword evidence="5" id="KW-0862">Zinc</keyword>
<dbReference type="OrthoDB" id="5817083at2759"/>
<evidence type="ECO:0000256" key="7">
    <source>
        <dbReference type="ARBA" id="ARBA00023136"/>
    </source>
</evidence>
<feature type="compositionally biased region" description="Low complexity" evidence="9">
    <location>
        <begin position="71"/>
        <end position="89"/>
    </location>
</feature>
<reference evidence="12" key="1">
    <citation type="submission" date="2019-07" db="EMBL/GenBank/DDBJ databases">
        <title>Hyphodiscus hymeniophilus genome sequencing and assembly.</title>
        <authorList>
            <person name="Kramer G."/>
            <person name="Nodwell J."/>
        </authorList>
    </citation>
    <scope>NUCLEOTIDE SEQUENCE</scope>
    <source>
        <strain evidence="12">ATCC 34498</strain>
    </source>
</reference>
<dbReference type="Pfam" id="PF12906">
    <property type="entry name" value="RINGv"/>
    <property type="match status" value="1"/>
</dbReference>
<dbReference type="GO" id="GO:0008270">
    <property type="term" value="F:zinc ion binding"/>
    <property type="evidence" value="ECO:0007669"/>
    <property type="project" value="UniProtKB-KW"/>
</dbReference>
<comment type="caution">
    <text evidence="12">The sequence shown here is derived from an EMBL/GenBank/DDBJ whole genome shotgun (WGS) entry which is preliminary data.</text>
</comment>
<proteinExistence type="predicted"/>
<dbReference type="PANTHER" id="PTHR46283">
    <property type="entry name" value="E3 UBIQUITIN-PROTEIN LIGASE MARCH5"/>
    <property type="match status" value="1"/>
</dbReference>
<name>A0A9P6VLH7_9HELO</name>
<evidence type="ECO:0000313" key="12">
    <source>
        <dbReference type="EMBL" id="KAG0649788.1"/>
    </source>
</evidence>
<keyword evidence="8" id="KW-0175">Coiled coil</keyword>
<dbReference type="Gene3D" id="3.30.40.10">
    <property type="entry name" value="Zinc/RING finger domain, C3HC4 (zinc finger)"/>
    <property type="match status" value="1"/>
</dbReference>
<evidence type="ECO:0000256" key="8">
    <source>
        <dbReference type="SAM" id="Coils"/>
    </source>
</evidence>
<keyword evidence="2 10" id="KW-0812">Transmembrane</keyword>
<feature type="compositionally biased region" description="Polar residues" evidence="9">
    <location>
        <begin position="42"/>
        <end position="70"/>
    </location>
</feature>
<organism evidence="12 13">
    <name type="scientific">Hyphodiscus hymeniophilus</name>
    <dbReference type="NCBI Taxonomy" id="353542"/>
    <lineage>
        <taxon>Eukaryota</taxon>
        <taxon>Fungi</taxon>
        <taxon>Dikarya</taxon>
        <taxon>Ascomycota</taxon>
        <taxon>Pezizomycotina</taxon>
        <taxon>Leotiomycetes</taxon>
        <taxon>Helotiales</taxon>
        <taxon>Hyphodiscaceae</taxon>
        <taxon>Hyphodiscus</taxon>
    </lineage>
</organism>
<dbReference type="PROSITE" id="PS51292">
    <property type="entry name" value="ZF_RING_CH"/>
    <property type="match status" value="1"/>
</dbReference>
<feature type="transmembrane region" description="Helical" evidence="10">
    <location>
        <begin position="184"/>
        <end position="206"/>
    </location>
</feature>
<evidence type="ECO:0000256" key="6">
    <source>
        <dbReference type="ARBA" id="ARBA00022989"/>
    </source>
</evidence>
<feature type="region of interest" description="Disordered" evidence="9">
    <location>
        <begin position="21"/>
        <end position="89"/>
    </location>
</feature>
<dbReference type="InterPro" id="IPR011016">
    <property type="entry name" value="Znf_RING-CH"/>
</dbReference>
<dbReference type="InterPro" id="IPR013083">
    <property type="entry name" value="Znf_RING/FYVE/PHD"/>
</dbReference>
<dbReference type="SUPFAM" id="SSF57850">
    <property type="entry name" value="RING/U-box"/>
    <property type="match status" value="1"/>
</dbReference>
<dbReference type="GO" id="GO:0016020">
    <property type="term" value="C:membrane"/>
    <property type="evidence" value="ECO:0007669"/>
    <property type="project" value="UniProtKB-SubCell"/>
</dbReference>
<evidence type="ECO:0000313" key="13">
    <source>
        <dbReference type="Proteomes" id="UP000785200"/>
    </source>
</evidence>
<dbReference type="AlphaFoldDB" id="A0A9P6VLH7"/>
<dbReference type="SMART" id="SM00744">
    <property type="entry name" value="RINGv"/>
    <property type="match status" value="1"/>
</dbReference>
<evidence type="ECO:0000256" key="4">
    <source>
        <dbReference type="ARBA" id="ARBA00022771"/>
    </source>
</evidence>
<feature type="non-terminal residue" evidence="12">
    <location>
        <position position="587"/>
    </location>
</feature>
<evidence type="ECO:0000256" key="10">
    <source>
        <dbReference type="SAM" id="Phobius"/>
    </source>
</evidence>
<evidence type="ECO:0000256" key="3">
    <source>
        <dbReference type="ARBA" id="ARBA00022723"/>
    </source>
</evidence>
<dbReference type="Proteomes" id="UP000785200">
    <property type="component" value="Unassembled WGS sequence"/>
</dbReference>
<protein>
    <submittedName>
        <fullName evidence="12">Membrane-associated RING finger 5</fullName>
    </submittedName>
</protein>
<dbReference type="EMBL" id="VNKQ01000007">
    <property type="protein sequence ID" value="KAG0649788.1"/>
    <property type="molecule type" value="Genomic_DNA"/>
</dbReference>
<feature type="domain" description="RING-CH-type" evidence="11">
    <location>
        <begin position="91"/>
        <end position="164"/>
    </location>
</feature>
<keyword evidence="6 10" id="KW-1133">Transmembrane helix</keyword>
<accession>A0A9P6VLH7</accession>
<evidence type="ECO:0000259" key="11">
    <source>
        <dbReference type="PROSITE" id="PS51292"/>
    </source>
</evidence>
<feature type="coiled-coil region" evidence="8">
    <location>
        <begin position="409"/>
        <end position="461"/>
    </location>
</feature>
<comment type="subcellular location">
    <subcellularLocation>
        <location evidence="1">Membrane</location>
        <topology evidence="1">Multi-pass membrane protein</topology>
    </subcellularLocation>
</comment>
<evidence type="ECO:0000256" key="1">
    <source>
        <dbReference type="ARBA" id="ARBA00004141"/>
    </source>
</evidence>
<evidence type="ECO:0000256" key="5">
    <source>
        <dbReference type="ARBA" id="ARBA00022833"/>
    </source>
</evidence>
<keyword evidence="13" id="KW-1185">Reference proteome</keyword>
<gene>
    <name evidence="12" type="ORF">D0Z07_3842</name>
</gene>
<keyword evidence="3" id="KW-0479">Metal-binding</keyword>
<evidence type="ECO:0000256" key="2">
    <source>
        <dbReference type="ARBA" id="ARBA00022692"/>
    </source>
</evidence>
<evidence type="ECO:0000256" key="9">
    <source>
        <dbReference type="SAM" id="MobiDB-lite"/>
    </source>
</evidence>
<keyword evidence="7 10" id="KW-0472">Membrane</keyword>
<sequence length="587" mass="65006">LQILLLTIHSFTTPAYTTAFPKYGFSSPQRRGAPRERRSSTHAESPTASSVSTTNSDAQNSSFVLNNPQPSANSSTQASDASATASAQTQTPSLEARTCWICQQDATDDTPETSEWRRPCPCSLTAHDECLMEWITSNEAPKPGEMATPQKIVCPVCQAPIQIERPRDLLVMLADMIQKVAKGLVVPTALSALIGCFYSGFLMYGLNAMDLIFGPVEARRLLMPSSIDVRAMNMAQKSLFWKGLFRFFKLSDPFMPLIPGVKLCLGLPLIAPSLVLARTRIADHVFAILPISYFIFNPTRRLDLTNWPPSPALTLAVLPYIRTTYNELYKHTFSNLEKQWDTAVQRKPREGETPEQIAAEQQGLQEENGFLDIEVEVVERGDDVPEDVVQEDLAHVDHAPGVAPEHDPAAMAREGLVAAQELREQLQRQMEAGQPLDEADARQLEDAVRDARRDVDAIRVRLEEAALLPPQNGRRRNGNNGWEIRQNISTAQVASTVMGALFFPAISSVMGDLLKAALPVKWVSKEQSGLGVRVSSGLLKEKWGRSIIGGCLFVVLKDAITLYCKWKKARDFGKKKILDYVGERKHA</sequence>